<reference evidence="2 3" key="1">
    <citation type="submission" date="2023-10" db="EMBL/GenBank/DDBJ databases">
        <title>Hymenobacter endophyticus sp. nov., an isolate from the leaf tissues of wheat.</title>
        <authorList>
            <person name="Dai Y."/>
        </authorList>
    </citation>
    <scope>NUCLEOTIDE SEQUENCE [LARGE SCALE GENOMIC DNA]</scope>
    <source>
        <strain evidence="2 3">ZK17L-C2</strain>
    </source>
</reference>
<evidence type="ECO:0000313" key="2">
    <source>
        <dbReference type="EMBL" id="MDU0372462.1"/>
    </source>
</evidence>
<keyword evidence="3" id="KW-1185">Reference proteome</keyword>
<feature type="transmembrane region" description="Helical" evidence="1">
    <location>
        <begin position="97"/>
        <end position="117"/>
    </location>
</feature>
<feature type="transmembrane region" description="Helical" evidence="1">
    <location>
        <begin position="30"/>
        <end position="48"/>
    </location>
</feature>
<evidence type="ECO:0000313" key="3">
    <source>
        <dbReference type="Proteomes" id="UP001250698"/>
    </source>
</evidence>
<feature type="transmembrane region" description="Helical" evidence="1">
    <location>
        <begin position="137"/>
        <end position="157"/>
    </location>
</feature>
<feature type="transmembrane region" description="Helical" evidence="1">
    <location>
        <begin position="169"/>
        <end position="191"/>
    </location>
</feature>
<feature type="transmembrane region" description="Helical" evidence="1">
    <location>
        <begin position="68"/>
        <end position="90"/>
    </location>
</feature>
<dbReference type="EMBL" id="JAWDJT010000015">
    <property type="protein sequence ID" value="MDU0372462.1"/>
    <property type="molecule type" value="Genomic_DNA"/>
</dbReference>
<protein>
    <recommendedName>
        <fullName evidence="4">DUF2306 domain-containing protein</fullName>
    </recommendedName>
</protein>
<sequence>MSTALPLPTNSLALHPISTWLRTLHRANPVLSVAGWLHVLLFGVALVLLPLDVRVVTGTPVWLKPLKFSLSVLAYAWTLGWLLAALPPVAQRAVRRISWGVAASMVVEIGCVFLQAARGTTSHYNVASVFDIVVFQLMGVFIAANTVLTLAALYLVWRHRPQGPAGYVWGIRLGLLVFLVGSVLGGVMIGLNRHTVGAPDGGPGLPGLGWSTRAGDLRIAHFLGMHALQALPLLGWWLSRRIPSRATLLTWLGATLYAGAVALLFIGAMQGQPLLAR</sequence>
<gene>
    <name evidence="2" type="ORF">ROI90_18790</name>
</gene>
<feature type="transmembrane region" description="Helical" evidence="1">
    <location>
        <begin position="246"/>
        <end position="269"/>
    </location>
</feature>
<accession>A0ABU3TMA7</accession>
<evidence type="ECO:0000256" key="1">
    <source>
        <dbReference type="SAM" id="Phobius"/>
    </source>
</evidence>
<evidence type="ECO:0008006" key="4">
    <source>
        <dbReference type="Google" id="ProtNLM"/>
    </source>
</evidence>
<dbReference type="Proteomes" id="UP001250698">
    <property type="component" value="Unassembled WGS sequence"/>
</dbReference>
<comment type="caution">
    <text evidence="2">The sequence shown here is derived from an EMBL/GenBank/DDBJ whole genome shotgun (WGS) entry which is preliminary data.</text>
</comment>
<feature type="transmembrane region" description="Helical" evidence="1">
    <location>
        <begin position="219"/>
        <end position="239"/>
    </location>
</feature>
<keyword evidence="1" id="KW-0472">Membrane</keyword>
<proteinExistence type="predicted"/>
<keyword evidence="1" id="KW-0812">Transmembrane</keyword>
<dbReference type="RefSeq" id="WP_315999825.1">
    <property type="nucleotide sequence ID" value="NZ_JAWDJT010000015.1"/>
</dbReference>
<keyword evidence="1" id="KW-1133">Transmembrane helix</keyword>
<name>A0ABU3TMA7_9BACT</name>
<organism evidence="2 3">
    <name type="scientific">Hymenobacter endophyticus</name>
    <dbReference type="NCBI Taxonomy" id="3076335"/>
    <lineage>
        <taxon>Bacteria</taxon>
        <taxon>Pseudomonadati</taxon>
        <taxon>Bacteroidota</taxon>
        <taxon>Cytophagia</taxon>
        <taxon>Cytophagales</taxon>
        <taxon>Hymenobacteraceae</taxon>
        <taxon>Hymenobacter</taxon>
    </lineage>
</organism>